<accession>A0ACB7S828</accession>
<evidence type="ECO:0000313" key="2">
    <source>
        <dbReference type="Proteomes" id="UP000821845"/>
    </source>
</evidence>
<gene>
    <name evidence="1" type="ORF">HPB50_020630</name>
</gene>
<dbReference type="EMBL" id="CM023485">
    <property type="protein sequence ID" value="KAH6930880.1"/>
    <property type="molecule type" value="Genomic_DNA"/>
</dbReference>
<organism evidence="1 2">
    <name type="scientific">Hyalomma asiaticum</name>
    <name type="common">Tick</name>
    <dbReference type="NCBI Taxonomy" id="266040"/>
    <lineage>
        <taxon>Eukaryota</taxon>
        <taxon>Metazoa</taxon>
        <taxon>Ecdysozoa</taxon>
        <taxon>Arthropoda</taxon>
        <taxon>Chelicerata</taxon>
        <taxon>Arachnida</taxon>
        <taxon>Acari</taxon>
        <taxon>Parasitiformes</taxon>
        <taxon>Ixodida</taxon>
        <taxon>Ixodoidea</taxon>
        <taxon>Ixodidae</taxon>
        <taxon>Hyalomminae</taxon>
        <taxon>Hyalomma</taxon>
    </lineage>
</organism>
<keyword evidence="2" id="KW-1185">Reference proteome</keyword>
<reference evidence="1" key="1">
    <citation type="submission" date="2020-05" db="EMBL/GenBank/DDBJ databases">
        <title>Large-scale comparative analyses of tick genomes elucidate their genetic diversity and vector capacities.</title>
        <authorList>
            <person name="Jia N."/>
            <person name="Wang J."/>
            <person name="Shi W."/>
            <person name="Du L."/>
            <person name="Sun Y."/>
            <person name="Zhan W."/>
            <person name="Jiang J."/>
            <person name="Wang Q."/>
            <person name="Zhang B."/>
            <person name="Ji P."/>
            <person name="Sakyi L.B."/>
            <person name="Cui X."/>
            <person name="Yuan T."/>
            <person name="Jiang B."/>
            <person name="Yang W."/>
            <person name="Lam T.T.-Y."/>
            <person name="Chang Q."/>
            <person name="Ding S."/>
            <person name="Wang X."/>
            <person name="Zhu J."/>
            <person name="Ruan X."/>
            <person name="Zhao L."/>
            <person name="Wei J."/>
            <person name="Que T."/>
            <person name="Du C."/>
            <person name="Cheng J."/>
            <person name="Dai P."/>
            <person name="Han X."/>
            <person name="Huang E."/>
            <person name="Gao Y."/>
            <person name="Liu J."/>
            <person name="Shao H."/>
            <person name="Ye R."/>
            <person name="Li L."/>
            <person name="Wei W."/>
            <person name="Wang X."/>
            <person name="Wang C."/>
            <person name="Yang T."/>
            <person name="Huo Q."/>
            <person name="Li W."/>
            <person name="Guo W."/>
            <person name="Chen H."/>
            <person name="Zhou L."/>
            <person name="Ni X."/>
            <person name="Tian J."/>
            <person name="Zhou Y."/>
            <person name="Sheng Y."/>
            <person name="Liu T."/>
            <person name="Pan Y."/>
            <person name="Xia L."/>
            <person name="Li J."/>
            <person name="Zhao F."/>
            <person name="Cao W."/>
        </authorList>
    </citation>
    <scope>NUCLEOTIDE SEQUENCE</scope>
    <source>
        <strain evidence="1">Hyas-2018</strain>
    </source>
</reference>
<proteinExistence type="predicted"/>
<sequence length="664" mass="73237">MQRHEFPSIADLTIRSPSFCASVFVLTSLSTVLLLFTLFMPALSGRCSSVDCKRATEELQSLMDADVEPCSDFYHHVCNKWLAENTDGVDLAHATVSQGLVSVERLLQGENRDDAHSATFQLKAAFLPCLTFLTSDDVVEATLALAAHSNIDLLLSKSVQEALQMVVQLSLLRGVSTLFHVSVVRHDGDNTALYVSQAVPLSEKLKDATSSTSIAQFLEALLHAASQALPEAAEGDVTSIALRLIDFDKSVQAVEPEDVQVTIAAASDHLTKLAGGGDFVGLVNSLLPETWKLNVDSSVFCSGLHAIERALGSFRSHYKLGLLYIFVHVLVEIGQLYYVKQFIHKKPTSAKTCLEASRDVMSPRLWSAAFDTIATRGSAGAAKRVVDIFHSIRKLSSRLPLPGGTDEEEKRRALSALSSVQLLSYNVSSYTLFNDSISADFGTAYVPLKMLEASRRLAEPPYIEDVLRNRYALISGPTYIRLLNAVVFPPLLRRPPFVYSEEVPVEFDLATAGTALTRRVFQAGLPRSAVTWRTENVARLLHCAEHVPQLTGLLRELTPSQALDTLAWMRSVKVAHLVMTNHYEWLRNETMFKYDHGMVHRTFFRRFCLSACRGVGNNGSDADAMLHCLLPILTMPEFSSSFGCVFPEATNLQRCLAFGERLHV</sequence>
<name>A0ACB7S828_HYAAI</name>
<comment type="caution">
    <text evidence="1">The sequence shown here is derived from an EMBL/GenBank/DDBJ whole genome shotgun (WGS) entry which is preliminary data.</text>
</comment>
<dbReference type="Proteomes" id="UP000821845">
    <property type="component" value="Chromosome 5"/>
</dbReference>
<evidence type="ECO:0000313" key="1">
    <source>
        <dbReference type="EMBL" id="KAH6930880.1"/>
    </source>
</evidence>
<protein>
    <submittedName>
        <fullName evidence="1">Uncharacterized protein</fullName>
    </submittedName>
</protein>